<keyword evidence="3" id="KW-1185">Reference proteome</keyword>
<feature type="transmembrane region" description="Helical" evidence="1">
    <location>
        <begin position="23"/>
        <end position="47"/>
    </location>
</feature>
<dbReference type="EMBL" id="KQ976403">
    <property type="protein sequence ID" value="KYM92100.1"/>
    <property type="molecule type" value="Genomic_DNA"/>
</dbReference>
<keyword evidence="1" id="KW-0812">Transmembrane</keyword>
<protein>
    <submittedName>
        <fullName evidence="2">Uncharacterized protein</fullName>
    </submittedName>
</protein>
<accession>A0A195BV16</accession>
<organism evidence="2 3">
    <name type="scientific">Atta colombica</name>
    <dbReference type="NCBI Taxonomy" id="520822"/>
    <lineage>
        <taxon>Eukaryota</taxon>
        <taxon>Metazoa</taxon>
        <taxon>Ecdysozoa</taxon>
        <taxon>Arthropoda</taxon>
        <taxon>Hexapoda</taxon>
        <taxon>Insecta</taxon>
        <taxon>Pterygota</taxon>
        <taxon>Neoptera</taxon>
        <taxon>Endopterygota</taxon>
        <taxon>Hymenoptera</taxon>
        <taxon>Apocrita</taxon>
        <taxon>Aculeata</taxon>
        <taxon>Formicoidea</taxon>
        <taxon>Formicidae</taxon>
        <taxon>Myrmicinae</taxon>
        <taxon>Atta</taxon>
    </lineage>
</organism>
<reference evidence="2 3" key="1">
    <citation type="submission" date="2015-09" db="EMBL/GenBank/DDBJ databases">
        <title>Atta colombica WGS genome.</title>
        <authorList>
            <person name="Nygaard S."/>
            <person name="Hu H."/>
            <person name="Boomsma J."/>
            <person name="Zhang G."/>
        </authorList>
    </citation>
    <scope>NUCLEOTIDE SEQUENCE [LARGE SCALE GENOMIC DNA]</scope>
    <source>
        <strain evidence="2">Treedump-2</strain>
        <tissue evidence="2">Whole body</tissue>
    </source>
</reference>
<dbReference type="Proteomes" id="UP000078540">
    <property type="component" value="Unassembled WGS sequence"/>
</dbReference>
<keyword evidence="1" id="KW-1133">Transmembrane helix</keyword>
<evidence type="ECO:0000313" key="3">
    <source>
        <dbReference type="Proteomes" id="UP000078540"/>
    </source>
</evidence>
<gene>
    <name evidence="2" type="ORF">ALC53_01163</name>
</gene>
<proteinExistence type="predicted"/>
<keyword evidence="1" id="KW-0472">Membrane</keyword>
<evidence type="ECO:0000313" key="2">
    <source>
        <dbReference type="EMBL" id="KYM92100.1"/>
    </source>
</evidence>
<evidence type="ECO:0000256" key="1">
    <source>
        <dbReference type="SAM" id="Phobius"/>
    </source>
</evidence>
<name>A0A195BV16_9HYME</name>
<dbReference type="AlphaFoldDB" id="A0A195BV16"/>
<sequence>MALLPLPFCPTIKLTLSFNHARYLFVLHRIILDLFGTFGLVFFMRLLCRFSSSSLRVIFHSSRDVNR</sequence>